<reference evidence="7" key="1">
    <citation type="submission" date="2022-12" db="EMBL/GenBank/DDBJ databases">
        <authorList>
            <person name="Petersen C."/>
        </authorList>
    </citation>
    <scope>NUCLEOTIDE SEQUENCE</scope>
    <source>
        <strain evidence="7">IBT 35675</strain>
    </source>
</reference>
<keyword evidence="3" id="KW-0862">Zinc</keyword>
<dbReference type="FunFam" id="3.30.160.60:FF:000446">
    <property type="entry name" value="Zinc finger protein"/>
    <property type="match status" value="1"/>
</dbReference>
<comment type="caution">
    <text evidence="7">The sequence shown here is derived from an EMBL/GenBank/DDBJ whole genome shotgun (WGS) entry which is preliminary data.</text>
</comment>
<keyword evidence="2 4" id="KW-0863">Zinc-finger</keyword>
<dbReference type="AlphaFoldDB" id="A0A9W9QZ18"/>
<feature type="region of interest" description="Disordered" evidence="5">
    <location>
        <begin position="1"/>
        <end position="24"/>
    </location>
</feature>
<dbReference type="SUPFAM" id="SSF57667">
    <property type="entry name" value="beta-beta-alpha zinc fingers"/>
    <property type="match status" value="1"/>
</dbReference>
<reference evidence="7" key="2">
    <citation type="journal article" date="2023" name="IMA Fungus">
        <title>Comparative genomic study of the Penicillium genus elucidates a diverse pangenome and 15 lateral gene transfer events.</title>
        <authorList>
            <person name="Petersen C."/>
            <person name="Sorensen T."/>
            <person name="Nielsen M.R."/>
            <person name="Sondergaard T.E."/>
            <person name="Sorensen J.L."/>
            <person name="Fitzpatrick D.A."/>
            <person name="Frisvad J.C."/>
            <person name="Nielsen K.L."/>
        </authorList>
    </citation>
    <scope>NUCLEOTIDE SEQUENCE</scope>
    <source>
        <strain evidence="7">IBT 35675</strain>
    </source>
</reference>
<protein>
    <recommendedName>
        <fullName evidence="6">C2H2-type domain-containing protein</fullName>
    </recommendedName>
</protein>
<dbReference type="GO" id="GO:0008270">
    <property type="term" value="F:zinc ion binding"/>
    <property type="evidence" value="ECO:0007669"/>
    <property type="project" value="UniProtKB-KW"/>
</dbReference>
<evidence type="ECO:0000313" key="8">
    <source>
        <dbReference type="Proteomes" id="UP001148299"/>
    </source>
</evidence>
<feature type="compositionally biased region" description="Basic residues" evidence="5">
    <location>
        <begin position="41"/>
        <end position="50"/>
    </location>
</feature>
<feature type="domain" description="C2H2-type" evidence="6">
    <location>
        <begin position="24"/>
        <end position="52"/>
    </location>
</feature>
<dbReference type="Gene3D" id="3.30.160.60">
    <property type="entry name" value="Classic Zinc Finger"/>
    <property type="match status" value="1"/>
</dbReference>
<dbReference type="PROSITE" id="PS50157">
    <property type="entry name" value="ZINC_FINGER_C2H2_2"/>
    <property type="match status" value="1"/>
</dbReference>
<feature type="region of interest" description="Disordered" evidence="5">
    <location>
        <begin position="37"/>
        <end position="56"/>
    </location>
</feature>
<sequence>MDGMREVNNTSAAGSNGVDQQRPFPCDQCSKLFTRSENLQRHKRARHSGPSRKNFTCSRCHAQFSRRSCFRSPAHCNRGTPAARESQPQVPWEPMQ</sequence>
<dbReference type="InterPro" id="IPR036236">
    <property type="entry name" value="Znf_C2H2_sf"/>
</dbReference>
<feature type="non-terminal residue" evidence="7">
    <location>
        <position position="1"/>
    </location>
</feature>
<evidence type="ECO:0000313" key="7">
    <source>
        <dbReference type="EMBL" id="KAJ5350718.1"/>
    </source>
</evidence>
<dbReference type="SMART" id="SM00355">
    <property type="entry name" value="ZnF_C2H2"/>
    <property type="match status" value="1"/>
</dbReference>
<evidence type="ECO:0000256" key="5">
    <source>
        <dbReference type="SAM" id="MobiDB-lite"/>
    </source>
</evidence>
<evidence type="ECO:0000256" key="4">
    <source>
        <dbReference type="PROSITE-ProRule" id="PRU00042"/>
    </source>
</evidence>
<organism evidence="7 8">
    <name type="scientific">Penicillium brevicompactum</name>
    <dbReference type="NCBI Taxonomy" id="5074"/>
    <lineage>
        <taxon>Eukaryota</taxon>
        <taxon>Fungi</taxon>
        <taxon>Dikarya</taxon>
        <taxon>Ascomycota</taxon>
        <taxon>Pezizomycotina</taxon>
        <taxon>Eurotiomycetes</taxon>
        <taxon>Eurotiomycetidae</taxon>
        <taxon>Eurotiales</taxon>
        <taxon>Aspergillaceae</taxon>
        <taxon>Penicillium</taxon>
    </lineage>
</organism>
<feature type="compositionally biased region" description="Polar residues" evidence="5">
    <location>
        <begin position="7"/>
        <end position="19"/>
    </location>
</feature>
<dbReference type="Pfam" id="PF00096">
    <property type="entry name" value="zf-C2H2"/>
    <property type="match status" value="1"/>
</dbReference>
<evidence type="ECO:0000256" key="3">
    <source>
        <dbReference type="ARBA" id="ARBA00022833"/>
    </source>
</evidence>
<accession>A0A9W9QZ18</accession>
<dbReference type="Proteomes" id="UP001148299">
    <property type="component" value="Unassembled WGS sequence"/>
</dbReference>
<keyword evidence="1" id="KW-0479">Metal-binding</keyword>
<name>A0A9W9QZ18_PENBR</name>
<evidence type="ECO:0000256" key="1">
    <source>
        <dbReference type="ARBA" id="ARBA00022723"/>
    </source>
</evidence>
<gene>
    <name evidence="7" type="ORF">N7541_008445</name>
</gene>
<dbReference type="InterPro" id="IPR013087">
    <property type="entry name" value="Znf_C2H2_type"/>
</dbReference>
<evidence type="ECO:0000259" key="6">
    <source>
        <dbReference type="PROSITE" id="PS50157"/>
    </source>
</evidence>
<feature type="region of interest" description="Disordered" evidence="5">
    <location>
        <begin position="71"/>
        <end position="96"/>
    </location>
</feature>
<proteinExistence type="predicted"/>
<evidence type="ECO:0000256" key="2">
    <source>
        <dbReference type="ARBA" id="ARBA00022771"/>
    </source>
</evidence>
<keyword evidence="8" id="KW-1185">Reference proteome</keyword>
<dbReference type="EMBL" id="JAPZBR010000006">
    <property type="protein sequence ID" value="KAJ5350718.1"/>
    <property type="molecule type" value="Genomic_DNA"/>
</dbReference>
<dbReference type="PROSITE" id="PS00028">
    <property type="entry name" value="ZINC_FINGER_C2H2_1"/>
    <property type="match status" value="1"/>
</dbReference>